<organism evidence="1 2">
    <name type="scientific">Tsukamurella pseudospumae</name>
    <dbReference type="NCBI Taxonomy" id="239498"/>
    <lineage>
        <taxon>Bacteria</taxon>
        <taxon>Bacillati</taxon>
        <taxon>Actinomycetota</taxon>
        <taxon>Actinomycetes</taxon>
        <taxon>Mycobacteriales</taxon>
        <taxon>Tsukamurellaceae</taxon>
        <taxon>Tsukamurella</taxon>
    </lineage>
</organism>
<dbReference type="EMBL" id="LSRE01000009">
    <property type="protein sequence ID" value="KXO99440.1"/>
    <property type="molecule type" value="Genomic_DNA"/>
</dbReference>
<protein>
    <submittedName>
        <fullName evidence="1">Uncharacterized protein</fullName>
    </submittedName>
</protein>
<reference evidence="1 2" key="1">
    <citation type="submission" date="2016-02" db="EMBL/GenBank/DDBJ databases">
        <authorList>
            <person name="Teng J.L."/>
            <person name="Tang Y."/>
            <person name="Huang Y."/>
            <person name="Guo F."/>
            <person name="Wei W."/>
            <person name="Chen J.H."/>
            <person name="Wong S.Y."/>
            <person name="Lau S.K."/>
            <person name="Woo P.C."/>
        </authorList>
    </citation>
    <scope>NUCLEOTIDE SEQUENCE [LARGE SCALE GENOMIC DNA]</scope>
    <source>
        <strain evidence="1 2">JCM 13375</strain>
    </source>
</reference>
<comment type="caution">
    <text evidence="1">The sequence shown here is derived from an EMBL/GenBank/DDBJ whole genome shotgun (WGS) entry which is preliminary data.</text>
</comment>
<evidence type="ECO:0000313" key="1">
    <source>
        <dbReference type="EMBL" id="KXO99440.1"/>
    </source>
</evidence>
<sequence>MGGLVLLEPEVAPSFPGWVESGARDYISGVFSGLRATLGRGTPALPQAAVTPYSIPDGDLGIPAYGETKVVNDAIKTTYDAATQAMAATVGKSATLTVLARNAVTSAVELFNGIAMTLVEDDYMGLYGAAGLAIEQARNAVAQLLALQSQPGGLQVYPSWFVGPIPPGAIRAPAPGGPRVVPDTVSPETPYDWASAAVTAATGGGEAGATKIVEHATPGRHGIPLGGASAPSVAAAGRFLARANFVTGAAATVYGGINDYQNGKTSGTQAITQTAGSLGGGIAGGALAGAAVGSFAGPVGTAVGAGIGAVIGSEVGKGLGKMVGGWFD</sequence>
<keyword evidence="2" id="KW-1185">Reference proteome</keyword>
<name>A0A137ZMN1_9ACTN</name>
<gene>
    <name evidence="1" type="ORF">AXK61_16455</name>
</gene>
<proteinExistence type="predicted"/>
<dbReference type="RefSeq" id="WP_068744314.1">
    <property type="nucleotide sequence ID" value="NZ_LSRE01000009.1"/>
</dbReference>
<evidence type="ECO:0000313" key="2">
    <source>
        <dbReference type="Proteomes" id="UP000070409"/>
    </source>
</evidence>
<dbReference type="Proteomes" id="UP000070409">
    <property type="component" value="Unassembled WGS sequence"/>
</dbReference>
<accession>A0A137ZMN1</accession>